<organism evidence="1 2">
    <name type="scientific">Streptomyces humicola</name>
    <dbReference type="NCBI Taxonomy" id="2953240"/>
    <lineage>
        <taxon>Bacteria</taxon>
        <taxon>Bacillati</taxon>
        <taxon>Actinomycetota</taxon>
        <taxon>Actinomycetes</taxon>
        <taxon>Kitasatosporales</taxon>
        <taxon>Streptomycetaceae</taxon>
        <taxon>Streptomyces</taxon>
    </lineage>
</organism>
<evidence type="ECO:0000313" key="1">
    <source>
        <dbReference type="EMBL" id="MCQ4084676.1"/>
    </source>
</evidence>
<reference evidence="1" key="1">
    <citation type="submission" date="2022-06" db="EMBL/GenBank/DDBJ databases">
        <title>Draft genome sequence of Streptomyces sp. RB6PN25 isolated from peat swamp forest in Thailand.</title>
        <authorList>
            <person name="Duangmal K."/>
            <person name="Klaysubun C."/>
        </authorList>
    </citation>
    <scope>NUCLEOTIDE SEQUENCE</scope>
    <source>
        <strain evidence="1">RB6PN25</strain>
    </source>
</reference>
<sequence>MTGLRKAVARLRRELAGYRAHLSDREVAEDELAALDAAAAAGVPVIERLRGSLLVLTSALGSVSALAPSLAEVRGAIDLFGPVPAARPRREAAGDPT</sequence>
<keyword evidence="2" id="KW-1185">Reference proteome</keyword>
<evidence type="ECO:0000313" key="2">
    <source>
        <dbReference type="Proteomes" id="UP001057702"/>
    </source>
</evidence>
<dbReference type="EMBL" id="JANFNG010000039">
    <property type="protein sequence ID" value="MCQ4084676.1"/>
    <property type="molecule type" value="Genomic_DNA"/>
</dbReference>
<gene>
    <name evidence="1" type="ORF">NGB36_29900</name>
</gene>
<dbReference type="RefSeq" id="WP_255923764.1">
    <property type="nucleotide sequence ID" value="NZ_JANFNG010000039.1"/>
</dbReference>
<protein>
    <submittedName>
        <fullName evidence="1">DUF5955 family protein</fullName>
    </submittedName>
</protein>
<proteinExistence type="predicted"/>
<dbReference type="Pfam" id="PF19380">
    <property type="entry name" value="DUF5955"/>
    <property type="match status" value="1"/>
</dbReference>
<dbReference type="Proteomes" id="UP001057702">
    <property type="component" value="Unassembled WGS sequence"/>
</dbReference>
<comment type="caution">
    <text evidence="1">The sequence shown here is derived from an EMBL/GenBank/DDBJ whole genome shotgun (WGS) entry which is preliminary data.</text>
</comment>
<accession>A0ABT1Q420</accession>
<dbReference type="InterPro" id="IPR045999">
    <property type="entry name" value="DUF5955"/>
</dbReference>
<name>A0ABT1Q420_9ACTN</name>